<protein>
    <submittedName>
        <fullName evidence="1">8079_t:CDS:1</fullName>
    </submittedName>
</protein>
<organism evidence="1 2">
    <name type="scientific">Funneliformis caledonium</name>
    <dbReference type="NCBI Taxonomy" id="1117310"/>
    <lineage>
        <taxon>Eukaryota</taxon>
        <taxon>Fungi</taxon>
        <taxon>Fungi incertae sedis</taxon>
        <taxon>Mucoromycota</taxon>
        <taxon>Glomeromycotina</taxon>
        <taxon>Glomeromycetes</taxon>
        <taxon>Glomerales</taxon>
        <taxon>Glomeraceae</taxon>
        <taxon>Funneliformis</taxon>
    </lineage>
</organism>
<sequence length="152" mass="17195">MTQYRKASYVYQYSTQNIVAINHPPKKSKKANAENSFPILAMKMKKAWLCHLPIEYSSSYKPSLSSCDSSSCSITNITITIETGRVLPYGHMYHNICFSQDGSKCLYCLNYIKDGVDKHPDSISEDDYDDTKKSADGISAPWNDTISRFLLL</sequence>
<reference evidence="1" key="1">
    <citation type="submission" date="2021-06" db="EMBL/GenBank/DDBJ databases">
        <authorList>
            <person name="Kallberg Y."/>
            <person name="Tangrot J."/>
            <person name="Rosling A."/>
        </authorList>
    </citation>
    <scope>NUCLEOTIDE SEQUENCE</scope>
    <source>
        <strain evidence="1">UK204</strain>
    </source>
</reference>
<comment type="caution">
    <text evidence="1">The sequence shown here is derived from an EMBL/GenBank/DDBJ whole genome shotgun (WGS) entry which is preliminary data.</text>
</comment>
<dbReference type="AlphaFoldDB" id="A0A9N9I0V0"/>
<accession>A0A9N9I0V0</accession>
<dbReference type="EMBL" id="CAJVPQ010009357">
    <property type="protein sequence ID" value="CAG8714691.1"/>
    <property type="molecule type" value="Genomic_DNA"/>
</dbReference>
<keyword evidence="2" id="KW-1185">Reference proteome</keyword>
<evidence type="ECO:0000313" key="1">
    <source>
        <dbReference type="EMBL" id="CAG8714691.1"/>
    </source>
</evidence>
<name>A0A9N9I0V0_9GLOM</name>
<dbReference type="OrthoDB" id="2434807at2759"/>
<gene>
    <name evidence="1" type="ORF">FCALED_LOCUS14100</name>
</gene>
<evidence type="ECO:0000313" key="2">
    <source>
        <dbReference type="Proteomes" id="UP000789570"/>
    </source>
</evidence>
<proteinExistence type="predicted"/>
<dbReference type="Proteomes" id="UP000789570">
    <property type="component" value="Unassembled WGS sequence"/>
</dbReference>